<accession>A0A7S2D8E7</accession>
<dbReference type="InterPro" id="IPR050403">
    <property type="entry name" value="Myosin_RLC"/>
</dbReference>
<name>A0A7S2D8E7_9DINO</name>
<dbReference type="PROSITE" id="PS50222">
    <property type="entry name" value="EF_HAND_2"/>
    <property type="match status" value="2"/>
</dbReference>
<dbReference type="InterPro" id="IPR011992">
    <property type="entry name" value="EF-hand-dom_pair"/>
</dbReference>
<keyword evidence="1" id="KW-0677">Repeat</keyword>
<dbReference type="FunFam" id="1.10.238.10:FF:000001">
    <property type="entry name" value="Calmodulin 1"/>
    <property type="match status" value="1"/>
</dbReference>
<organism evidence="4">
    <name type="scientific">Alexandrium andersonii</name>
    <dbReference type="NCBI Taxonomy" id="327968"/>
    <lineage>
        <taxon>Eukaryota</taxon>
        <taxon>Sar</taxon>
        <taxon>Alveolata</taxon>
        <taxon>Dinophyceae</taxon>
        <taxon>Gonyaulacales</taxon>
        <taxon>Pyrocystaceae</taxon>
        <taxon>Alexandrium</taxon>
    </lineage>
</organism>
<sequence length="161" mass="18364">MDQGLTEEQQREFTEAFNDLDKNHTGFLSPYELGVLMRSLGHTLTDEDLKTITSDSERSVTLADFLDIMAKREQDVALQEKLQKAFSVFDCDGSGFISVDLQSEFRTLMTSLGPNPYTKEEFEQFLSEYLAEAPTAASIQHPASEDFLVDYQEFIKLMLRK</sequence>
<reference evidence="4" key="1">
    <citation type="submission" date="2021-01" db="EMBL/GenBank/DDBJ databases">
        <authorList>
            <person name="Corre E."/>
            <person name="Pelletier E."/>
            <person name="Niang G."/>
            <person name="Scheremetjew M."/>
            <person name="Finn R."/>
            <person name="Kale V."/>
            <person name="Holt S."/>
            <person name="Cochrane G."/>
            <person name="Meng A."/>
            <person name="Brown T."/>
            <person name="Cohen L."/>
        </authorList>
    </citation>
    <scope>NUCLEOTIDE SEQUENCE</scope>
    <source>
        <strain evidence="4">CCMP2222</strain>
    </source>
</reference>
<proteinExistence type="predicted"/>
<dbReference type="GO" id="GO:0005509">
    <property type="term" value="F:calcium ion binding"/>
    <property type="evidence" value="ECO:0007669"/>
    <property type="project" value="InterPro"/>
</dbReference>
<dbReference type="SMART" id="SM00054">
    <property type="entry name" value="EFh"/>
    <property type="match status" value="2"/>
</dbReference>
<gene>
    <name evidence="4" type="ORF">AAND1436_LOCUS23226</name>
</gene>
<dbReference type="EMBL" id="HBGQ01047679">
    <property type="protein sequence ID" value="CAD9446553.1"/>
    <property type="molecule type" value="Transcribed_RNA"/>
</dbReference>
<dbReference type="AlphaFoldDB" id="A0A7S2D8E7"/>
<dbReference type="InterPro" id="IPR002048">
    <property type="entry name" value="EF_hand_dom"/>
</dbReference>
<feature type="domain" description="EF-hand" evidence="3">
    <location>
        <begin position="77"/>
        <end position="115"/>
    </location>
</feature>
<dbReference type="CDD" id="cd00051">
    <property type="entry name" value="EFh"/>
    <property type="match status" value="1"/>
</dbReference>
<dbReference type="Pfam" id="PF13499">
    <property type="entry name" value="EF-hand_7"/>
    <property type="match status" value="1"/>
</dbReference>
<dbReference type="PANTHER" id="PTHR23049">
    <property type="entry name" value="MYOSIN REGULATORY LIGHT CHAIN 2"/>
    <property type="match status" value="1"/>
</dbReference>
<dbReference type="InterPro" id="IPR018247">
    <property type="entry name" value="EF_Hand_1_Ca_BS"/>
</dbReference>
<evidence type="ECO:0000256" key="2">
    <source>
        <dbReference type="ARBA" id="ARBA00022837"/>
    </source>
</evidence>
<dbReference type="Gene3D" id="1.10.238.10">
    <property type="entry name" value="EF-hand"/>
    <property type="match status" value="2"/>
</dbReference>
<feature type="domain" description="EF-hand" evidence="3">
    <location>
        <begin position="8"/>
        <end position="43"/>
    </location>
</feature>
<evidence type="ECO:0000256" key="1">
    <source>
        <dbReference type="ARBA" id="ARBA00022737"/>
    </source>
</evidence>
<protein>
    <recommendedName>
        <fullName evidence="3">EF-hand domain-containing protein</fullName>
    </recommendedName>
</protein>
<evidence type="ECO:0000259" key="3">
    <source>
        <dbReference type="PROSITE" id="PS50222"/>
    </source>
</evidence>
<evidence type="ECO:0000313" key="4">
    <source>
        <dbReference type="EMBL" id="CAD9446553.1"/>
    </source>
</evidence>
<keyword evidence="2" id="KW-0106">Calcium</keyword>
<dbReference type="SUPFAM" id="SSF47473">
    <property type="entry name" value="EF-hand"/>
    <property type="match status" value="1"/>
</dbReference>
<dbReference type="PROSITE" id="PS00018">
    <property type="entry name" value="EF_HAND_1"/>
    <property type="match status" value="1"/>
</dbReference>